<evidence type="ECO:0000313" key="2">
    <source>
        <dbReference type="EMBL" id="PYF72756.1"/>
    </source>
</evidence>
<comment type="caution">
    <text evidence="2">The sequence shown here is derived from an EMBL/GenBank/DDBJ whole genome shotgun (WGS) entry which is preliminary data.</text>
</comment>
<proteinExistence type="predicted"/>
<name>A0A318UE19_9SPHI</name>
<feature type="signal peptide" evidence="1">
    <location>
        <begin position="1"/>
        <end position="20"/>
    </location>
</feature>
<gene>
    <name evidence="2" type="ORF">B0O44_105126</name>
</gene>
<dbReference type="Proteomes" id="UP000248198">
    <property type="component" value="Unassembled WGS sequence"/>
</dbReference>
<feature type="chain" id="PRO_5016344986" description="Adhesin" evidence="1">
    <location>
        <begin position="21"/>
        <end position="274"/>
    </location>
</feature>
<evidence type="ECO:0000313" key="3">
    <source>
        <dbReference type="Proteomes" id="UP000248198"/>
    </source>
</evidence>
<sequence>MLKIGISVLLLVVSSLISQGQTGAKDQLNVPLTEPGKPYRLEVSLLRGSITIVGYEGKEIIVNVRTEEEENKRAKESENPAGMKRYTLDNKADVTAEVNNNVVKVRSRLPNQLHHLTLKVPLTELSLKLKAVNNGDITVSNVNGNIEATNVNGAIQINKVAGSVVANTINGNIVVSFRSIDPKASMAFSTLNGHVDVSFPENLKANLKLKSDRGEIYSDFNIVAEAGKLTTEQNQKKGLFRIHLNDWLNGKVNGGGPEMLMKNMNGNIYVRKTK</sequence>
<keyword evidence="3" id="KW-1185">Reference proteome</keyword>
<dbReference type="AlphaFoldDB" id="A0A318UE19"/>
<reference evidence="2 3" key="1">
    <citation type="submission" date="2018-06" db="EMBL/GenBank/DDBJ databases">
        <title>Genomic Encyclopedia of Archaeal and Bacterial Type Strains, Phase II (KMG-II): from individual species to whole genera.</title>
        <authorList>
            <person name="Goeker M."/>
        </authorList>
    </citation>
    <scope>NUCLEOTIDE SEQUENCE [LARGE SCALE GENOMIC DNA]</scope>
    <source>
        <strain evidence="2 3">DSM 27372</strain>
    </source>
</reference>
<evidence type="ECO:0000256" key="1">
    <source>
        <dbReference type="SAM" id="SignalP"/>
    </source>
</evidence>
<organism evidence="2 3">
    <name type="scientific">Pedobacter nutrimenti</name>
    <dbReference type="NCBI Taxonomy" id="1241337"/>
    <lineage>
        <taxon>Bacteria</taxon>
        <taxon>Pseudomonadati</taxon>
        <taxon>Bacteroidota</taxon>
        <taxon>Sphingobacteriia</taxon>
        <taxon>Sphingobacteriales</taxon>
        <taxon>Sphingobacteriaceae</taxon>
        <taxon>Pedobacter</taxon>
    </lineage>
</organism>
<evidence type="ECO:0008006" key="4">
    <source>
        <dbReference type="Google" id="ProtNLM"/>
    </source>
</evidence>
<dbReference type="EMBL" id="QKLU01000005">
    <property type="protein sequence ID" value="PYF72756.1"/>
    <property type="molecule type" value="Genomic_DNA"/>
</dbReference>
<accession>A0A318UE19</accession>
<protein>
    <recommendedName>
        <fullName evidence="4">Adhesin</fullName>
    </recommendedName>
</protein>
<keyword evidence="1" id="KW-0732">Signal</keyword>